<organism evidence="1 2">
    <name type="scientific">Mixta tenebrionis</name>
    <dbReference type="NCBI Taxonomy" id="2562439"/>
    <lineage>
        <taxon>Bacteria</taxon>
        <taxon>Pseudomonadati</taxon>
        <taxon>Pseudomonadota</taxon>
        <taxon>Gammaproteobacteria</taxon>
        <taxon>Enterobacterales</taxon>
        <taxon>Erwiniaceae</taxon>
        <taxon>Mixta</taxon>
    </lineage>
</organism>
<name>A0A506V4S2_9GAMM</name>
<reference evidence="1 2" key="1">
    <citation type="submission" date="2019-06" db="EMBL/GenBank/DDBJ databases">
        <authorList>
            <person name="Yang Y."/>
        </authorList>
    </citation>
    <scope>NUCLEOTIDE SEQUENCE [LARGE SCALE GENOMIC DNA]</scope>
    <source>
        <strain evidence="1 2">BIT-26</strain>
    </source>
</reference>
<protein>
    <submittedName>
        <fullName evidence="1">TIGR03761 family integrating conjugative element protein</fullName>
    </submittedName>
</protein>
<dbReference type="Proteomes" id="UP000319523">
    <property type="component" value="Unassembled WGS sequence"/>
</dbReference>
<dbReference type="Pfam" id="PF08900">
    <property type="entry name" value="AcaB"/>
    <property type="match status" value="1"/>
</dbReference>
<evidence type="ECO:0000313" key="2">
    <source>
        <dbReference type="Proteomes" id="UP000319523"/>
    </source>
</evidence>
<dbReference type="EMBL" id="VHQI01000011">
    <property type="protein sequence ID" value="TPW40884.1"/>
    <property type="molecule type" value="Genomic_DNA"/>
</dbReference>
<dbReference type="InterPro" id="IPR014996">
    <property type="entry name" value="AcaB"/>
</dbReference>
<dbReference type="RefSeq" id="WP_141177349.1">
    <property type="nucleotide sequence ID" value="NZ_JBHUFX010000007.1"/>
</dbReference>
<dbReference type="AlphaFoldDB" id="A0A506V4S2"/>
<sequence>MADEKNSVEKKTAPVPKPGALQSSLSMLLHTWYAIRLWEGRRRDDDNSRHEIISMPQVISRAGIAFRDAAADNPYADAVLVKMEEAIKAASDKIQGYVSVLDSTLSDIPKGVTLSDVESSQPLNIQVYSRSPLGYRCVWLLVGYDQLAMKAFQAFHYGLISRTQRDTWLNNGGHAIRKVYGAVQHYRTVAVNRNDILNLTERGREAVQLLGEPDPDIFSGKIRSSFSPPLEKR</sequence>
<dbReference type="OrthoDB" id="8524550at2"/>
<dbReference type="NCBIfam" id="TIGR03761">
    <property type="entry name" value="ICE_PFL4669"/>
    <property type="match status" value="1"/>
</dbReference>
<keyword evidence="2" id="KW-1185">Reference proteome</keyword>
<accession>A0A506V4S2</accession>
<proteinExistence type="predicted"/>
<evidence type="ECO:0000313" key="1">
    <source>
        <dbReference type="EMBL" id="TPW40884.1"/>
    </source>
</evidence>
<gene>
    <name evidence="1" type="ORF">FKM52_17035</name>
</gene>
<comment type="caution">
    <text evidence="1">The sequence shown here is derived from an EMBL/GenBank/DDBJ whole genome shotgun (WGS) entry which is preliminary data.</text>
</comment>